<proteinExistence type="inferred from homology"/>
<dbReference type="InterPro" id="IPR036428">
    <property type="entry name" value="PCD_sf"/>
</dbReference>
<dbReference type="Proteomes" id="UP001499933">
    <property type="component" value="Unassembled WGS sequence"/>
</dbReference>
<evidence type="ECO:0000256" key="4">
    <source>
        <dbReference type="ARBA" id="ARBA00021735"/>
    </source>
</evidence>
<evidence type="ECO:0000256" key="1">
    <source>
        <dbReference type="ARBA" id="ARBA00001554"/>
    </source>
</evidence>
<sequence>MEKTWHRSLPLALSGGRGTLGTMETITPKEFRSSPGVEQWRAGRNGAVVEYRTGDFATGARLFAAITDLAQAADHHPDVDIRYPSLRVRLFTHSAHGLTRKDVALAQQISKAAGTLGIEAETRPQQRVMIAVATPDASRIMPFWKAATGYDALSEIELVDPAGRGPLIWMQSVDRPIGGRMHIDVVVPRESVEERVAAALAAGGVMADDSHAPNWWTLADADGHKLDITPARA</sequence>
<dbReference type="SUPFAM" id="SSF55248">
    <property type="entry name" value="PCD-like"/>
    <property type="match status" value="1"/>
</dbReference>
<protein>
    <recommendedName>
        <fullName evidence="4">Putative pterin-4-alpha-carbinolamine dehydratase</fullName>
        <ecNumber evidence="3">4.2.1.96</ecNumber>
    </recommendedName>
</protein>
<name>A0ABN2QWA9_9MICO</name>
<gene>
    <name evidence="7" type="ORF">GCM10009776_22110</name>
</gene>
<evidence type="ECO:0000256" key="5">
    <source>
        <dbReference type="ARBA" id="ARBA00023239"/>
    </source>
</evidence>
<dbReference type="Gene3D" id="3.30.1360.20">
    <property type="entry name" value="Transcriptional coactivator/pterin dehydratase"/>
    <property type="match status" value="1"/>
</dbReference>
<evidence type="ECO:0000256" key="2">
    <source>
        <dbReference type="ARBA" id="ARBA00006472"/>
    </source>
</evidence>
<comment type="caution">
    <text evidence="7">The sequence shown here is derived from an EMBL/GenBank/DDBJ whole genome shotgun (WGS) entry which is preliminary data.</text>
</comment>
<evidence type="ECO:0000256" key="3">
    <source>
        <dbReference type="ARBA" id="ARBA00013252"/>
    </source>
</evidence>
<accession>A0ABN2QWA9</accession>
<comment type="catalytic activity">
    <reaction evidence="1">
        <text>(4aS,6R)-4a-hydroxy-L-erythro-5,6,7,8-tetrahydrobiopterin = (6R)-L-erythro-6,7-dihydrobiopterin + H2O</text>
        <dbReference type="Rhea" id="RHEA:11920"/>
        <dbReference type="ChEBI" id="CHEBI:15377"/>
        <dbReference type="ChEBI" id="CHEBI:15642"/>
        <dbReference type="ChEBI" id="CHEBI:43120"/>
        <dbReference type="EC" id="4.2.1.96"/>
    </reaction>
</comment>
<dbReference type="PANTHER" id="PTHR12599:SF0">
    <property type="entry name" value="PTERIN-4-ALPHA-CARBINOLAMINE DEHYDRATASE"/>
    <property type="match status" value="1"/>
</dbReference>
<feature type="domain" description="Glyoxalase-like" evidence="6">
    <location>
        <begin position="130"/>
        <end position="228"/>
    </location>
</feature>
<evidence type="ECO:0000313" key="7">
    <source>
        <dbReference type="EMBL" id="GAA1959204.1"/>
    </source>
</evidence>
<keyword evidence="5" id="KW-0456">Lyase</keyword>
<organism evidence="7 8">
    <name type="scientific">Microbacterium deminutum</name>
    <dbReference type="NCBI Taxonomy" id="344164"/>
    <lineage>
        <taxon>Bacteria</taxon>
        <taxon>Bacillati</taxon>
        <taxon>Actinomycetota</taxon>
        <taxon>Actinomycetes</taxon>
        <taxon>Micrococcales</taxon>
        <taxon>Microbacteriaceae</taxon>
        <taxon>Microbacterium</taxon>
    </lineage>
</organism>
<keyword evidence="8" id="KW-1185">Reference proteome</keyword>
<dbReference type="Gene3D" id="3.10.180.10">
    <property type="entry name" value="2,3-Dihydroxybiphenyl 1,2-Dioxygenase, domain 1"/>
    <property type="match status" value="1"/>
</dbReference>
<dbReference type="InterPro" id="IPR029068">
    <property type="entry name" value="Glyas_Bleomycin-R_OHBP_Dase"/>
</dbReference>
<dbReference type="InterPro" id="IPR041581">
    <property type="entry name" value="Glyoxalase_6"/>
</dbReference>
<dbReference type="EMBL" id="BAAAOG010000003">
    <property type="protein sequence ID" value="GAA1959204.1"/>
    <property type="molecule type" value="Genomic_DNA"/>
</dbReference>
<evidence type="ECO:0000259" key="6">
    <source>
        <dbReference type="Pfam" id="PF18029"/>
    </source>
</evidence>
<dbReference type="Pfam" id="PF01329">
    <property type="entry name" value="Pterin_4a"/>
    <property type="match status" value="1"/>
</dbReference>
<dbReference type="Pfam" id="PF18029">
    <property type="entry name" value="Glyoxalase_6"/>
    <property type="match status" value="1"/>
</dbReference>
<dbReference type="CDD" id="cd00488">
    <property type="entry name" value="PCD_DCoH"/>
    <property type="match status" value="1"/>
</dbReference>
<comment type="similarity">
    <text evidence="2">Belongs to the pterin-4-alpha-carbinolamine dehydratase family.</text>
</comment>
<dbReference type="InterPro" id="IPR001533">
    <property type="entry name" value="Pterin_deHydtase"/>
</dbReference>
<dbReference type="EC" id="4.2.1.96" evidence="3"/>
<evidence type="ECO:0000313" key="8">
    <source>
        <dbReference type="Proteomes" id="UP001499933"/>
    </source>
</evidence>
<dbReference type="PANTHER" id="PTHR12599">
    <property type="entry name" value="PTERIN-4-ALPHA-CARBINOLAMINE DEHYDRATASE"/>
    <property type="match status" value="1"/>
</dbReference>
<reference evidence="7 8" key="1">
    <citation type="journal article" date="2019" name="Int. J. Syst. Evol. Microbiol.">
        <title>The Global Catalogue of Microorganisms (GCM) 10K type strain sequencing project: providing services to taxonomists for standard genome sequencing and annotation.</title>
        <authorList>
            <consortium name="The Broad Institute Genomics Platform"/>
            <consortium name="The Broad Institute Genome Sequencing Center for Infectious Disease"/>
            <person name="Wu L."/>
            <person name="Ma J."/>
        </authorList>
    </citation>
    <scope>NUCLEOTIDE SEQUENCE [LARGE SCALE GENOMIC DNA]</scope>
    <source>
        <strain evidence="7 8">JCM 14901</strain>
    </source>
</reference>